<evidence type="ECO:0000313" key="3">
    <source>
        <dbReference type="Proteomes" id="UP000569914"/>
    </source>
</evidence>
<dbReference type="Proteomes" id="UP000569914">
    <property type="component" value="Unassembled WGS sequence"/>
</dbReference>
<name>A0A7Y9IE81_9ACTN</name>
<accession>A0A7Y9IE81</accession>
<gene>
    <name evidence="2" type="ORF">BKA15_006305</name>
</gene>
<dbReference type="AlphaFoldDB" id="A0A7Y9IE81"/>
<proteinExistence type="predicted"/>
<evidence type="ECO:0000313" key="2">
    <source>
        <dbReference type="EMBL" id="NYE74976.1"/>
    </source>
</evidence>
<evidence type="ECO:0000256" key="1">
    <source>
        <dbReference type="SAM" id="MobiDB-lite"/>
    </source>
</evidence>
<feature type="compositionally biased region" description="Pro residues" evidence="1">
    <location>
        <begin position="53"/>
        <end position="63"/>
    </location>
</feature>
<feature type="compositionally biased region" description="Low complexity" evidence="1">
    <location>
        <begin position="39"/>
        <end position="52"/>
    </location>
</feature>
<keyword evidence="3" id="KW-1185">Reference proteome</keyword>
<reference evidence="2 3" key="1">
    <citation type="submission" date="2020-07" db="EMBL/GenBank/DDBJ databases">
        <title>Sequencing the genomes of 1000 actinobacteria strains.</title>
        <authorList>
            <person name="Klenk H.-P."/>
        </authorList>
    </citation>
    <scope>NUCLEOTIDE SEQUENCE [LARGE SCALE GENOMIC DNA]</scope>
    <source>
        <strain evidence="2 3">DSM 22083</strain>
    </source>
</reference>
<comment type="caution">
    <text evidence="2">The sequence shown here is derived from an EMBL/GenBank/DDBJ whole genome shotgun (WGS) entry which is preliminary data.</text>
</comment>
<dbReference type="EMBL" id="JACCBU010000001">
    <property type="protein sequence ID" value="NYE74976.1"/>
    <property type="molecule type" value="Genomic_DNA"/>
</dbReference>
<feature type="region of interest" description="Disordered" evidence="1">
    <location>
        <begin position="33"/>
        <end position="68"/>
    </location>
</feature>
<organism evidence="2 3">
    <name type="scientific">Microlunatus parietis</name>
    <dbReference type="NCBI Taxonomy" id="682979"/>
    <lineage>
        <taxon>Bacteria</taxon>
        <taxon>Bacillati</taxon>
        <taxon>Actinomycetota</taxon>
        <taxon>Actinomycetes</taxon>
        <taxon>Propionibacteriales</taxon>
        <taxon>Propionibacteriaceae</taxon>
        <taxon>Microlunatus</taxon>
    </lineage>
</organism>
<dbReference type="RefSeq" id="WP_179757558.1">
    <property type="nucleotide sequence ID" value="NZ_JACCBU010000001.1"/>
</dbReference>
<protein>
    <submittedName>
        <fullName evidence="2">Uncharacterized protein</fullName>
    </submittedName>
</protein>
<sequence length="294" mass="29896">MDIWNGSRRTAGVAAALVMIIFGTLACTPVAPPPGDPVTTTANVPPSSAPTATPSPTPPPPAGPGTNCGPIGRKQVALVARGEAECATVVAIMKKFVATKDIEIGQTIKVGGWGCAVLDGSSGAYASIYTVAYECASGKKLIKAWPADSPVPAGAQVDVKHYAGSFSGGGYPYHFSSSGGVFTCGIRPPSDRGPGYVGCHGKLPKGSRGEAPGGDPVPANTVLLTRDQKARFVFSGDPAFLRTEGSGFVPAKRLPVGQVLAFYGVACSTGPGDSVRCLNGKHAFTLRPGQAQLS</sequence>